<feature type="transmembrane region" description="Helical" evidence="1">
    <location>
        <begin position="12"/>
        <end position="34"/>
    </location>
</feature>
<evidence type="ECO:0000256" key="1">
    <source>
        <dbReference type="SAM" id="Phobius"/>
    </source>
</evidence>
<organism evidence="2">
    <name type="scientific">Brassica oleracea</name>
    <name type="common">Wild cabbage</name>
    <dbReference type="NCBI Taxonomy" id="3712"/>
    <lineage>
        <taxon>Eukaryota</taxon>
        <taxon>Viridiplantae</taxon>
        <taxon>Streptophyta</taxon>
        <taxon>Embryophyta</taxon>
        <taxon>Tracheophyta</taxon>
        <taxon>Spermatophyta</taxon>
        <taxon>Magnoliopsida</taxon>
        <taxon>eudicotyledons</taxon>
        <taxon>Gunneridae</taxon>
        <taxon>Pentapetalae</taxon>
        <taxon>rosids</taxon>
        <taxon>malvids</taxon>
        <taxon>Brassicales</taxon>
        <taxon>Brassicaceae</taxon>
        <taxon>Brassiceae</taxon>
        <taxon>Brassica</taxon>
    </lineage>
</organism>
<name>A0A3P6CKZ0_BRAOL</name>
<gene>
    <name evidence="2" type="ORF">BOLC4T25772H</name>
</gene>
<keyword evidence="1" id="KW-1133">Transmembrane helix</keyword>
<dbReference type="AlphaFoldDB" id="A0A3P6CKZ0"/>
<accession>A0A3P6CKZ0</accession>
<evidence type="ECO:0000313" key="2">
    <source>
        <dbReference type="EMBL" id="VDD10681.1"/>
    </source>
</evidence>
<protein>
    <submittedName>
        <fullName evidence="2">Uncharacterized protein</fullName>
    </submittedName>
</protein>
<keyword evidence="1" id="KW-0472">Membrane</keyword>
<proteinExistence type="predicted"/>
<keyword evidence="1" id="KW-0812">Transmembrane</keyword>
<dbReference type="EMBL" id="LR031873">
    <property type="protein sequence ID" value="VDD10681.1"/>
    <property type="molecule type" value="Genomic_DNA"/>
</dbReference>
<reference evidence="2" key="1">
    <citation type="submission" date="2018-11" db="EMBL/GenBank/DDBJ databases">
        <authorList>
            <consortium name="Genoscope - CEA"/>
            <person name="William W."/>
        </authorList>
    </citation>
    <scope>NUCLEOTIDE SEQUENCE</scope>
</reference>
<sequence>MGCNTAAFEPIFIFTFGSVEYITLRFWILVKFVLGF</sequence>